<organism evidence="11">
    <name type="scientific">Ditylum brightwellii</name>
    <dbReference type="NCBI Taxonomy" id="49249"/>
    <lineage>
        <taxon>Eukaryota</taxon>
        <taxon>Sar</taxon>
        <taxon>Stramenopiles</taxon>
        <taxon>Ochrophyta</taxon>
        <taxon>Bacillariophyta</taxon>
        <taxon>Mediophyceae</taxon>
        <taxon>Lithodesmiophycidae</taxon>
        <taxon>Lithodesmiales</taxon>
        <taxon>Lithodesmiaceae</taxon>
        <taxon>Ditylum</taxon>
    </lineage>
</organism>
<keyword evidence="4 8" id="KW-0805">Transcription regulation</keyword>
<evidence type="ECO:0000256" key="7">
    <source>
        <dbReference type="ARBA" id="ARBA00023242"/>
    </source>
</evidence>
<name>A0A6V2GKL7_9STRA</name>
<keyword evidence="3 8" id="KW-0227">DNA damage</keyword>
<dbReference type="Gene3D" id="3.30.70.2610">
    <property type="match status" value="1"/>
</dbReference>
<reference evidence="11" key="1">
    <citation type="submission" date="2021-01" db="EMBL/GenBank/DDBJ databases">
        <authorList>
            <person name="Corre E."/>
            <person name="Pelletier E."/>
            <person name="Niang G."/>
            <person name="Scheremetjew M."/>
            <person name="Finn R."/>
            <person name="Kale V."/>
            <person name="Holt S."/>
            <person name="Cochrane G."/>
            <person name="Meng A."/>
            <person name="Brown T."/>
            <person name="Cohen L."/>
        </authorList>
    </citation>
    <scope>NUCLEOTIDE SEQUENCE</scope>
    <source>
        <strain evidence="11">GSO104</strain>
    </source>
</reference>
<comment type="subcellular location">
    <subcellularLocation>
        <location evidence="1 8">Nucleus</location>
    </subcellularLocation>
</comment>
<dbReference type="GO" id="GO:0006289">
    <property type="term" value="P:nucleotide-excision repair"/>
    <property type="evidence" value="ECO:0007669"/>
    <property type="project" value="InterPro"/>
</dbReference>
<dbReference type="GO" id="GO:0003690">
    <property type="term" value="F:double-stranded DNA binding"/>
    <property type="evidence" value="ECO:0007669"/>
    <property type="project" value="TreeGrafter"/>
</dbReference>
<dbReference type="GO" id="GO:0000439">
    <property type="term" value="C:transcription factor TFIIH core complex"/>
    <property type="evidence" value="ECO:0007669"/>
    <property type="project" value="InterPro"/>
</dbReference>
<sequence>MKDFSKFGLIYLANVGGTILFYPTRVVINLVATSNDDEESPTIHNSSGVLGILDGEGDDDGSEEVNPPSSASAARALEASLADPVPGSSHIAIIIQTNFQLCAYTTSQLHVSMLGLFCDVQTFRRLPNIVFYHITRDSVKGAFKLGIKAKQILRFLKMHAHPRLHSSDHPLVPTNVEDQIRLWNRERKRVQFEEIYIHQCQNAQEFQAVVAYAQDRGAFSWSDGNKLRVYVKYVGAEVVVSFARRWRSWAAQRRARESEGRMRQSAYS</sequence>
<dbReference type="AlphaFoldDB" id="A0A6V2GKL7"/>
<proteinExistence type="inferred from homology"/>
<dbReference type="PANTHER" id="PTHR13152:SF0">
    <property type="entry name" value="GENERAL TRANSCRIPTION FACTOR IIH SUBUNIT 4"/>
    <property type="match status" value="1"/>
</dbReference>
<evidence type="ECO:0000256" key="2">
    <source>
        <dbReference type="ARBA" id="ARBA00007132"/>
    </source>
</evidence>
<dbReference type="EMBL" id="HBNS01023473">
    <property type="protein sequence ID" value="CAE4614174.1"/>
    <property type="molecule type" value="Transcribed_RNA"/>
</dbReference>
<dbReference type="PANTHER" id="PTHR13152">
    <property type="entry name" value="TFIIH, POLYPEPTIDE 4"/>
    <property type="match status" value="1"/>
</dbReference>
<evidence type="ECO:0000313" key="11">
    <source>
        <dbReference type="EMBL" id="CAE4614174.1"/>
    </source>
</evidence>
<dbReference type="GO" id="GO:0005675">
    <property type="term" value="C:transcription factor TFIIH holo complex"/>
    <property type="evidence" value="ECO:0007669"/>
    <property type="project" value="TreeGrafter"/>
</dbReference>
<keyword evidence="6 8" id="KW-0234">DNA repair</keyword>
<accession>A0A6V2GKL7</accession>
<evidence type="ECO:0000256" key="3">
    <source>
        <dbReference type="ARBA" id="ARBA00022763"/>
    </source>
</evidence>
<evidence type="ECO:0000313" key="10">
    <source>
        <dbReference type="EMBL" id="CAE4614172.1"/>
    </source>
</evidence>
<evidence type="ECO:0000256" key="4">
    <source>
        <dbReference type="ARBA" id="ARBA00023015"/>
    </source>
</evidence>
<dbReference type="Pfam" id="PF03849">
    <property type="entry name" value="Tfb2"/>
    <property type="match status" value="1"/>
</dbReference>
<keyword evidence="5 8" id="KW-0804">Transcription</keyword>
<keyword evidence="7 8" id="KW-0539">Nucleus</keyword>
<dbReference type="Pfam" id="PF18307">
    <property type="entry name" value="Tfb2_C"/>
    <property type="match status" value="1"/>
</dbReference>
<evidence type="ECO:0000256" key="1">
    <source>
        <dbReference type="ARBA" id="ARBA00004123"/>
    </source>
</evidence>
<dbReference type="InterPro" id="IPR004598">
    <property type="entry name" value="TFIIH_p52/Tfb2"/>
</dbReference>
<protein>
    <recommendedName>
        <fullName evidence="8">General transcription factor IIH subunit 4</fullName>
    </recommendedName>
</protein>
<comment type="function">
    <text evidence="8">Component of the general transcription and DNA repair factor IIH (TFIIH) core complex which is involved in general and transcription-coupled nucleotide excision repair (NER) of damaged DNA.</text>
</comment>
<evidence type="ECO:0000256" key="8">
    <source>
        <dbReference type="RuleBase" id="RU364024"/>
    </source>
</evidence>
<evidence type="ECO:0000256" key="6">
    <source>
        <dbReference type="ARBA" id="ARBA00023204"/>
    </source>
</evidence>
<evidence type="ECO:0000256" key="5">
    <source>
        <dbReference type="ARBA" id="ARBA00023163"/>
    </source>
</evidence>
<dbReference type="InterPro" id="IPR040662">
    <property type="entry name" value="Tfb2_C"/>
</dbReference>
<feature type="domain" description="Transcription factor Tfb2 C-terminal" evidence="9">
    <location>
        <begin position="178"/>
        <end position="243"/>
    </location>
</feature>
<gene>
    <name evidence="10" type="ORF">DBRI00130_LOCUS18554</name>
    <name evidence="11" type="ORF">DBRI00130_LOCUS18555</name>
</gene>
<dbReference type="GO" id="GO:0001671">
    <property type="term" value="F:ATPase activator activity"/>
    <property type="evidence" value="ECO:0007669"/>
    <property type="project" value="InterPro"/>
</dbReference>
<dbReference type="EMBL" id="HBNS01023472">
    <property type="protein sequence ID" value="CAE4614172.1"/>
    <property type="molecule type" value="Transcribed_RNA"/>
</dbReference>
<evidence type="ECO:0000259" key="9">
    <source>
        <dbReference type="Pfam" id="PF18307"/>
    </source>
</evidence>
<comment type="similarity">
    <text evidence="2 8">Belongs to the TFB2 family.</text>
</comment>